<sequence length="210" mass="22941">MFIQAFPSGPFSTNAYVVACPITKEAIIVDPAPESAQPIQNSIHHHHLTCKAILLTHSHWDHIADVHSLKEFYSIPVYIHPLDAPNLEKPGSDGLPYWISIRGVTPDVFIQEETPISVGDLTFQVIHTPGHSPGSVCFYEAKTATLIAGDTLFKGTIGNLSFPTSQPPLMWSSLDKLAKLPPETKVYPGHGPSTTIGAESWLPNAKQLFE</sequence>
<dbReference type="SMART" id="SM00849">
    <property type="entry name" value="Lactamase_B"/>
    <property type="match status" value="1"/>
</dbReference>
<keyword evidence="3" id="KW-0378">Hydrolase</keyword>
<dbReference type="InterPro" id="IPR051453">
    <property type="entry name" value="MBL_Glyoxalase_II"/>
</dbReference>
<dbReference type="PANTHER" id="PTHR46233:SF3">
    <property type="entry name" value="HYDROXYACYLGLUTATHIONE HYDROLASE GLOC"/>
    <property type="match status" value="1"/>
</dbReference>
<dbReference type="GO" id="GO:0046872">
    <property type="term" value="F:metal ion binding"/>
    <property type="evidence" value="ECO:0007669"/>
    <property type="project" value="UniProtKB-KW"/>
</dbReference>
<comment type="cofactor">
    <cofactor evidence="1">
        <name>Zn(2+)</name>
        <dbReference type="ChEBI" id="CHEBI:29105"/>
    </cofactor>
</comment>
<dbReference type="Pfam" id="PF00753">
    <property type="entry name" value="Lactamase_B"/>
    <property type="match status" value="1"/>
</dbReference>
<evidence type="ECO:0000256" key="2">
    <source>
        <dbReference type="ARBA" id="ARBA00022723"/>
    </source>
</evidence>
<dbReference type="PATRIC" id="fig|389348.3.peg.2609"/>
<organism evidence="6 7">
    <name type="scientific">Candidatus Protochlamydia naegleriophila</name>
    <dbReference type="NCBI Taxonomy" id="389348"/>
    <lineage>
        <taxon>Bacteria</taxon>
        <taxon>Pseudomonadati</taxon>
        <taxon>Chlamydiota</taxon>
        <taxon>Chlamydiia</taxon>
        <taxon>Parachlamydiales</taxon>
        <taxon>Parachlamydiaceae</taxon>
        <taxon>Candidatus Protochlamydia</taxon>
    </lineage>
</organism>
<evidence type="ECO:0000256" key="4">
    <source>
        <dbReference type="ARBA" id="ARBA00022833"/>
    </source>
</evidence>
<dbReference type="KEGG" id="pnl:PNK_2326"/>
<dbReference type="SUPFAM" id="SSF56281">
    <property type="entry name" value="Metallo-hydrolase/oxidoreductase"/>
    <property type="match status" value="1"/>
</dbReference>
<name>A0A0U5EUF7_9BACT</name>
<dbReference type="Proteomes" id="UP000069902">
    <property type="component" value="Chromosome cPNK"/>
</dbReference>
<protein>
    <recommendedName>
        <fullName evidence="5">Metallo-beta-lactamase domain-containing protein</fullName>
    </recommendedName>
</protein>
<evidence type="ECO:0000313" key="6">
    <source>
        <dbReference type="EMBL" id="CUI17923.1"/>
    </source>
</evidence>
<dbReference type="RefSeq" id="WP_032124601.1">
    <property type="nucleotide sequence ID" value="NZ_LN879502.1"/>
</dbReference>
<dbReference type="InterPro" id="IPR036866">
    <property type="entry name" value="RibonucZ/Hydroxyglut_hydro"/>
</dbReference>
<keyword evidence="4" id="KW-0862">Zinc</keyword>
<dbReference type="STRING" id="389348.PNK_2326"/>
<dbReference type="InParanoid" id="A0A0U5EUF7"/>
<gene>
    <name evidence="6" type="ORF">PNK_2326</name>
</gene>
<dbReference type="Gene3D" id="3.60.15.10">
    <property type="entry name" value="Ribonuclease Z/Hydroxyacylglutathione hydrolase-like"/>
    <property type="match status" value="1"/>
</dbReference>
<evidence type="ECO:0000256" key="1">
    <source>
        <dbReference type="ARBA" id="ARBA00001947"/>
    </source>
</evidence>
<dbReference type="AlphaFoldDB" id="A0A0U5EUF7"/>
<dbReference type="GO" id="GO:0016787">
    <property type="term" value="F:hydrolase activity"/>
    <property type="evidence" value="ECO:0007669"/>
    <property type="project" value="UniProtKB-KW"/>
</dbReference>
<keyword evidence="7" id="KW-1185">Reference proteome</keyword>
<dbReference type="InterPro" id="IPR001279">
    <property type="entry name" value="Metallo-B-lactamas"/>
</dbReference>
<dbReference type="PANTHER" id="PTHR46233">
    <property type="entry name" value="HYDROXYACYLGLUTATHIONE HYDROLASE GLOC"/>
    <property type="match status" value="1"/>
</dbReference>
<keyword evidence="2" id="KW-0479">Metal-binding</keyword>
<evidence type="ECO:0000259" key="5">
    <source>
        <dbReference type="SMART" id="SM00849"/>
    </source>
</evidence>
<proteinExistence type="predicted"/>
<accession>A0A0U5EUF7</accession>
<dbReference type="CDD" id="cd06262">
    <property type="entry name" value="metallo-hydrolase-like_MBL-fold"/>
    <property type="match status" value="1"/>
</dbReference>
<dbReference type="EMBL" id="LN879502">
    <property type="protein sequence ID" value="CUI17923.1"/>
    <property type="molecule type" value="Genomic_DNA"/>
</dbReference>
<reference evidence="7" key="1">
    <citation type="submission" date="2015-09" db="EMBL/GenBank/DDBJ databases">
        <authorList>
            <person name="Bertelli C."/>
        </authorList>
    </citation>
    <scope>NUCLEOTIDE SEQUENCE [LARGE SCALE GENOMIC DNA]</scope>
    <source>
        <strain evidence="7">KNic</strain>
    </source>
</reference>
<evidence type="ECO:0000256" key="3">
    <source>
        <dbReference type="ARBA" id="ARBA00022801"/>
    </source>
</evidence>
<feature type="domain" description="Metallo-beta-lactamase" evidence="5">
    <location>
        <begin position="12"/>
        <end position="190"/>
    </location>
</feature>
<dbReference type="FunCoup" id="A0A0U5EUF7">
    <property type="interactions" value="354"/>
</dbReference>
<evidence type="ECO:0000313" key="7">
    <source>
        <dbReference type="Proteomes" id="UP000069902"/>
    </source>
</evidence>